<keyword evidence="2" id="KW-0812">Transmembrane</keyword>
<gene>
    <name evidence="3" type="ORF">PV08_04547</name>
</gene>
<feature type="transmembrane region" description="Helical" evidence="2">
    <location>
        <begin position="86"/>
        <end position="113"/>
    </location>
</feature>
<dbReference type="EMBL" id="KN847494">
    <property type="protein sequence ID" value="KIW17355.1"/>
    <property type="molecule type" value="Genomic_DNA"/>
</dbReference>
<reference evidence="3 4" key="1">
    <citation type="submission" date="2015-01" db="EMBL/GenBank/DDBJ databases">
        <title>The Genome Sequence of Exophiala spinifera CBS89968.</title>
        <authorList>
            <consortium name="The Broad Institute Genomics Platform"/>
            <person name="Cuomo C."/>
            <person name="de Hoog S."/>
            <person name="Gorbushina A."/>
            <person name="Stielow B."/>
            <person name="Teixiera M."/>
            <person name="Abouelleil A."/>
            <person name="Chapman S.B."/>
            <person name="Priest M."/>
            <person name="Young S.K."/>
            <person name="Wortman J."/>
            <person name="Nusbaum C."/>
            <person name="Birren B."/>
        </authorList>
    </citation>
    <scope>NUCLEOTIDE SEQUENCE [LARGE SCALE GENOMIC DNA]</scope>
    <source>
        <strain evidence="3 4">CBS 89968</strain>
    </source>
</reference>
<dbReference type="Proteomes" id="UP000053328">
    <property type="component" value="Unassembled WGS sequence"/>
</dbReference>
<evidence type="ECO:0000256" key="2">
    <source>
        <dbReference type="SAM" id="Phobius"/>
    </source>
</evidence>
<feature type="compositionally biased region" description="Polar residues" evidence="1">
    <location>
        <begin position="40"/>
        <end position="58"/>
    </location>
</feature>
<dbReference type="AlphaFoldDB" id="A0A0D2BFG8"/>
<dbReference type="GeneID" id="27331630"/>
<feature type="transmembrane region" description="Helical" evidence="2">
    <location>
        <begin position="125"/>
        <end position="143"/>
    </location>
</feature>
<keyword evidence="2" id="KW-1133">Transmembrane helix</keyword>
<dbReference type="RefSeq" id="XP_016237571.1">
    <property type="nucleotide sequence ID" value="XM_016378894.1"/>
</dbReference>
<keyword evidence="4" id="KW-1185">Reference proteome</keyword>
<evidence type="ECO:0000313" key="4">
    <source>
        <dbReference type="Proteomes" id="UP000053328"/>
    </source>
</evidence>
<proteinExistence type="predicted"/>
<evidence type="ECO:0000313" key="3">
    <source>
        <dbReference type="EMBL" id="KIW17355.1"/>
    </source>
</evidence>
<evidence type="ECO:0000256" key="1">
    <source>
        <dbReference type="SAM" id="MobiDB-lite"/>
    </source>
</evidence>
<accession>A0A0D2BFG8</accession>
<feature type="region of interest" description="Disordered" evidence="1">
    <location>
        <begin position="25"/>
        <end position="58"/>
    </location>
</feature>
<keyword evidence="2" id="KW-0472">Membrane</keyword>
<dbReference type="HOGENOM" id="CLU_086724_0_0_1"/>
<sequence>MPAHLSRPFSRSCFAGSGTLRHFASSPRTRATQIPPPSRKPSSLPQRQQRSIDPSLTPEQANKQYYGAKLLAAGQQMIYQAPSHTALLGASWFIAGSCFVTSAALAFGNLWLYDPDSDLPTVVRVGHRLGIITFTAVGGIALLRPLNLVKSMRLINSDTGVKLLVQVRRPLPFLRPKQYIIAPHELRVDRTWVHELEIPEFVQESDTTRRGVFSFLGRGISRAFYYPFAATRQLMTLEGIINASLKENGPKVKFDSHGTFSNGGEDIERLGTIIL</sequence>
<protein>
    <submittedName>
        <fullName evidence="3">Uncharacterized protein</fullName>
    </submittedName>
</protein>
<dbReference type="OrthoDB" id="4140442at2759"/>
<name>A0A0D2BFG8_9EURO</name>
<organism evidence="3 4">
    <name type="scientific">Exophiala spinifera</name>
    <dbReference type="NCBI Taxonomy" id="91928"/>
    <lineage>
        <taxon>Eukaryota</taxon>
        <taxon>Fungi</taxon>
        <taxon>Dikarya</taxon>
        <taxon>Ascomycota</taxon>
        <taxon>Pezizomycotina</taxon>
        <taxon>Eurotiomycetes</taxon>
        <taxon>Chaetothyriomycetidae</taxon>
        <taxon>Chaetothyriales</taxon>
        <taxon>Herpotrichiellaceae</taxon>
        <taxon>Exophiala</taxon>
    </lineage>
</organism>
<dbReference type="STRING" id="91928.A0A0D2BFG8"/>
<dbReference type="VEuPathDB" id="FungiDB:PV08_04547"/>